<name>A0A2S5RDK0_9MOLU</name>
<sequence length="284" mass="34189">MNKETPKLIEQLEIIVHYLKTKKYQEVEILRIKKALSSIVDFLIINSNDFVFLLDQEDKRNGLNLNFNVNAKNKNLMSFHEVTKILYYLKTIFAMLLSYLPDFFNYYIYSEVKYMLMFYVKETLDDPKIEAVNKRHKISDTYYHKQSALFKYIYSIYDKLLYVNLHVTQKFELNNLTEQKHYQFSADFLKSSLPLIKDGIMARKMEVFLKALDRSSAFHYIRILRNNVEHNFINPELRFNYALQTQLLFIMLMKIVIEIEFHFKRDSDIYELLTTNHTKNSKIK</sequence>
<protein>
    <submittedName>
        <fullName evidence="2">Uncharacterized protein</fullName>
    </submittedName>
</protein>
<feature type="transmembrane region" description="Helical" evidence="1">
    <location>
        <begin position="85"/>
        <end position="108"/>
    </location>
</feature>
<dbReference type="AlphaFoldDB" id="A0A2S5RDK0"/>
<dbReference type="RefSeq" id="WP_028126426.1">
    <property type="nucleotide sequence ID" value="NZ_PHNE01000004.1"/>
</dbReference>
<reference evidence="2 3" key="1">
    <citation type="submission" date="2017-11" db="EMBL/GenBank/DDBJ databases">
        <title>Genome sequence of Entomoplasma lucivorax PIPN-2 (ATCC 49196).</title>
        <authorList>
            <person name="Lo W.-S."/>
            <person name="Gasparich G.E."/>
            <person name="Kuo C.-H."/>
        </authorList>
    </citation>
    <scope>NUCLEOTIDE SEQUENCE [LARGE SCALE GENOMIC DNA]</scope>
    <source>
        <strain evidence="2 3">PIPN-2</strain>
    </source>
</reference>
<evidence type="ECO:0000313" key="3">
    <source>
        <dbReference type="Proteomes" id="UP000237865"/>
    </source>
</evidence>
<comment type="caution">
    <text evidence="2">The sequence shown here is derived from an EMBL/GenBank/DDBJ whole genome shotgun (WGS) entry which is preliminary data.</text>
</comment>
<evidence type="ECO:0000313" key="2">
    <source>
        <dbReference type="EMBL" id="PPE05282.1"/>
    </source>
</evidence>
<keyword evidence="1" id="KW-0812">Transmembrane</keyword>
<keyword evidence="3" id="KW-1185">Reference proteome</keyword>
<dbReference type="EMBL" id="PHNE01000004">
    <property type="protein sequence ID" value="PPE05282.1"/>
    <property type="molecule type" value="Genomic_DNA"/>
</dbReference>
<gene>
    <name evidence="2" type="ORF">ELUCI_v1c08180</name>
</gene>
<evidence type="ECO:0000256" key="1">
    <source>
        <dbReference type="SAM" id="Phobius"/>
    </source>
</evidence>
<proteinExistence type="predicted"/>
<organism evidence="2 3">
    <name type="scientific">Williamsoniiplasma lucivorax</name>
    <dbReference type="NCBI Taxonomy" id="209274"/>
    <lineage>
        <taxon>Bacteria</taxon>
        <taxon>Bacillati</taxon>
        <taxon>Mycoplasmatota</taxon>
        <taxon>Mollicutes</taxon>
        <taxon>Entomoplasmatales</taxon>
        <taxon>Williamsoniiplasma</taxon>
    </lineage>
</organism>
<dbReference type="Proteomes" id="UP000237865">
    <property type="component" value="Unassembled WGS sequence"/>
</dbReference>
<keyword evidence="1" id="KW-0472">Membrane</keyword>
<keyword evidence="1" id="KW-1133">Transmembrane helix</keyword>
<accession>A0A2S5RDK0</accession>